<keyword evidence="8" id="KW-0067">ATP-binding</keyword>
<dbReference type="PROSITE" id="PS50089">
    <property type="entry name" value="ZF_RING_2"/>
    <property type="match status" value="1"/>
</dbReference>
<organism evidence="14 15">
    <name type="scientific">Fusarium venenatum</name>
    <dbReference type="NCBI Taxonomy" id="56646"/>
    <lineage>
        <taxon>Eukaryota</taxon>
        <taxon>Fungi</taxon>
        <taxon>Dikarya</taxon>
        <taxon>Ascomycota</taxon>
        <taxon>Pezizomycotina</taxon>
        <taxon>Sordariomycetes</taxon>
        <taxon>Hypocreomycetidae</taxon>
        <taxon>Hypocreales</taxon>
        <taxon>Nectriaceae</taxon>
        <taxon>Fusarium</taxon>
    </lineage>
</organism>
<dbReference type="InterPro" id="IPR050628">
    <property type="entry name" value="SNF2_RAD54_helicase_TF"/>
</dbReference>
<dbReference type="CDD" id="cd18793">
    <property type="entry name" value="SF2_C_SNF"/>
    <property type="match status" value="1"/>
</dbReference>
<dbReference type="SMART" id="SM00487">
    <property type="entry name" value="DEXDc"/>
    <property type="match status" value="1"/>
</dbReference>
<dbReference type="SUPFAM" id="SSF57850">
    <property type="entry name" value="RING/U-box"/>
    <property type="match status" value="1"/>
</dbReference>
<dbReference type="InterPro" id="IPR013083">
    <property type="entry name" value="Znf_RING/FYVE/PHD"/>
</dbReference>
<dbReference type="SMART" id="SM00184">
    <property type="entry name" value="RING"/>
    <property type="match status" value="1"/>
</dbReference>
<evidence type="ECO:0000256" key="1">
    <source>
        <dbReference type="ARBA" id="ARBA00007025"/>
    </source>
</evidence>
<dbReference type="InterPro" id="IPR018957">
    <property type="entry name" value="Znf_C3HC4_RING-type"/>
</dbReference>
<dbReference type="EMBL" id="LN649231">
    <property type="protein sequence ID" value="CEI68342.1"/>
    <property type="molecule type" value="Genomic_DNA"/>
</dbReference>
<evidence type="ECO:0000256" key="7">
    <source>
        <dbReference type="ARBA" id="ARBA00022833"/>
    </source>
</evidence>
<dbReference type="SMART" id="SM00490">
    <property type="entry name" value="HELICc"/>
    <property type="match status" value="1"/>
</dbReference>
<feature type="compositionally biased region" description="Basic residues" evidence="10">
    <location>
        <begin position="212"/>
        <end position="231"/>
    </location>
</feature>
<dbReference type="CDD" id="cd18008">
    <property type="entry name" value="DEXDc_SHPRH-like"/>
    <property type="match status" value="1"/>
</dbReference>
<keyword evidence="3" id="KW-0547">Nucleotide-binding</keyword>
<keyword evidence="15" id="KW-1185">Reference proteome</keyword>
<feature type="domain" description="RING-type" evidence="11">
    <location>
        <begin position="701"/>
        <end position="750"/>
    </location>
</feature>
<keyword evidence="4 9" id="KW-0863">Zinc-finger</keyword>
<dbReference type="AlphaFoldDB" id="A0A2L2TBJ7"/>
<dbReference type="GO" id="GO:0005524">
    <property type="term" value="F:ATP binding"/>
    <property type="evidence" value="ECO:0007669"/>
    <property type="project" value="UniProtKB-KW"/>
</dbReference>
<evidence type="ECO:0000256" key="3">
    <source>
        <dbReference type="ARBA" id="ARBA00022741"/>
    </source>
</evidence>
<feature type="region of interest" description="Disordered" evidence="10">
    <location>
        <begin position="1"/>
        <end position="121"/>
    </location>
</feature>
<evidence type="ECO:0000259" key="13">
    <source>
        <dbReference type="PROSITE" id="PS51194"/>
    </source>
</evidence>
<feature type="compositionally biased region" description="Acidic residues" evidence="10">
    <location>
        <begin position="79"/>
        <end position="106"/>
    </location>
</feature>
<dbReference type="Pfam" id="PF00097">
    <property type="entry name" value="zf-C3HC4"/>
    <property type="match status" value="1"/>
</dbReference>
<dbReference type="GO" id="GO:0008270">
    <property type="term" value="F:zinc ion binding"/>
    <property type="evidence" value="ECO:0007669"/>
    <property type="project" value="UniProtKB-KW"/>
</dbReference>
<dbReference type="STRING" id="56646.A0A2L2TBJ7"/>
<evidence type="ECO:0000256" key="2">
    <source>
        <dbReference type="ARBA" id="ARBA00022723"/>
    </source>
</evidence>
<dbReference type="InterPro" id="IPR014001">
    <property type="entry name" value="Helicase_ATP-bd"/>
</dbReference>
<dbReference type="GO" id="GO:0005634">
    <property type="term" value="C:nucleus"/>
    <property type="evidence" value="ECO:0007669"/>
    <property type="project" value="TreeGrafter"/>
</dbReference>
<name>A0A2L2TBJ7_9HYPO</name>
<evidence type="ECO:0000313" key="14">
    <source>
        <dbReference type="EMBL" id="CEI68342.1"/>
    </source>
</evidence>
<dbReference type="GO" id="GO:0006281">
    <property type="term" value="P:DNA repair"/>
    <property type="evidence" value="ECO:0007669"/>
    <property type="project" value="TreeGrafter"/>
</dbReference>
<keyword evidence="7" id="KW-0862">Zinc</keyword>
<dbReference type="PROSITE" id="PS51194">
    <property type="entry name" value="HELICASE_CTER"/>
    <property type="match status" value="1"/>
</dbReference>
<evidence type="ECO:0000256" key="9">
    <source>
        <dbReference type="PROSITE-ProRule" id="PRU00175"/>
    </source>
</evidence>
<comment type="similarity">
    <text evidence="1">Belongs to the SNF2/RAD54 helicase family.</text>
</comment>
<dbReference type="Pfam" id="PF00176">
    <property type="entry name" value="SNF2-rel_dom"/>
    <property type="match status" value="1"/>
</dbReference>
<keyword evidence="2" id="KW-0479">Metal-binding</keyword>
<dbReference type="InterPro" id="IPR001650">
    <property type="entry name" value="Helicase_C-like"/>
</dbReference>
<dbReference type="PROSITE" id="PS51192">
    <property type="entry name" value="HELICASE_ATP_BIND_1"/>
    <property type="match status" value="1"/>
</dbReference>
<dbReference type="GO" id="GO:0016787">
    <property type="term" value="F:hydrolase activity"/>
    <property type="evidence" value="ECO:0007669"/>
    <property type="project" value="UniProtKB-KW"/>
</dbReference>
<keyword evidence="5" id="KW-0378">Hydrolase</keyword>
<accession>A0A2L2TBJ7</accession>
<evidence type="ECO:0000256" key="4">
    <source>
        <dbReference type="ARBA" id="ARBA00022771"/>
    </source>
</evidence>
<dbReference type="PROSITE" id="PS00518">
    <property type="entry name" value="ZF_RING_1"/>
    <property type="match status" value="1"/>
</dbReference>
<feature type="compositionally biased region" description="Polar residues" evidence="10">
    <location>
        <begin position="38"/>
        <end position="67"/>
    </location>
</feature>
<evidence type="ECO:0000256" key="5">
    <source>
        <dbReference type="ARBA" id="ARBA00022801"/>
    </source>
</evidence>
<keyword evidence="6" id="KW-0347">Helicase</keyword>
<dbReference type="InterPro" id="IPR000330">
    <property type="entry name" value="SNF2_N"/>
</dbReference>
<feature type="domain" description="Helicase C-terminal" evidence="13">
    <location>
        <begin position="808"/>
        <end position="964"/>
    </location>
</feature>
<evidence type="ECO:0008006" key="16">
    <source>
        <dbReference type="Google" id="ProtNLM"/>
    </source>
</evidence>
<dbReference type="InterPro" id="IPR017907">
    <property type="entry name" value="Znf_RING_CS"/>
</dbReference>
<reference evidence="15" key="1">
    <citation type="submission" date="2014-10" db="EMBL/GenBank/DDBJ databases">
        <authorList>
            <person name="King R."/>
        </authorList>
    </citation>
    <scope>NUCLEOTIDE SEQUENCE [LARGE SCALE GENOMIC DNA]</scope>
    <source>
        <strain evidence="15">A3/5</strain>
    </source>
</reference>
<dbReference type="Gene3D" id="3.40.50.10810">
    <property type="entry name" value="Tandem AAA-ATPase domain"/>
    <property type="match status" value="1"/>
</dbReference>
<evidence type="ECO:0000256" key="10">
    <source>
        <dbReference type="SAM" id="MobiDB-lite"/>
    </source>
</evidence>
<dbReference type="GO" id="GO:0004386">
    <property type="term" value="F:helicase activity"/>
    <property type="evidence" value="ECO:0007669"/>
    <property type="project" value="UniProtKB-KW"/>
</dbReference>
<dbReference type="Proteomes" id="UP000245910">
    <property type="component" value="Chromosome III"/>
</dbReference>
<feature type="region of interest" description="Disordered" evidence="10">
    <location>
        <begin position="199"/>
        <end position="243"/>
    </location>
</feature>
<dbReference type="Gene3D" id="3.30.40.10">
    <property type="entry name" value="Zinc/RING finger domain, C3HC4 (zinc finger)"/>
    <property type="match status" value="1"/>
</dbReference>
<dbReference type="Gene3D" id="3.40.50.300">
    <property type="entry name" value="P-loop containing nucleotide triphosphate hydrolases"/>
    <property type="match status" value="1"/>
</dbReference>
<evidence type="ECO:0000256" key="8">
    <source>
        <dbReference type="ARBA" id="ARBA00022840"/>
    </source>
</evidence>
<evidence type="ECO:0000259" key="12">
    <source>
        <dbReference type="PROSITE" id="PS51192"/>
    </source>
</evidence>
<dbReference type="PANTHER" id="PTHR45626">
    <property type="entry name" value="TRANSCRIPTION TERMINATION FACTOR 2-RELATED"/>
    <property type="match status" value="1"/>
</dbReference>
<evidence type="ECO:0000313" key="15">
    <source>
        <dbReference type="Proteomes" id="UP000245910"/>
    </source>
</evidence>
<evidence type="ECO:0000259" key="11">
    <source>
        <dbReference type="PROSITE" id="PS50089"/>
    </source>
</evidence>
<protein>
    <recommendedName>
        <fullName evidence="16">RING-type domain-containing protein</fullName>
    </recommendedName>
</protein>
<dbReference type="InterPro" id="IPR038718">
    <property type="entry name" value="SNF2-like_sf"/>
</dbReference>
<dbReference type="InterPro" id="IPR027417">
    <property type="entry name" value="P-loop_NTPase"/>
</dbReference>
<dbReference type="InterPro" id="IPR049730">
    <property type="entry name" value="SNF2/RAD54-like_C"/>
</dbReference>
<dbReference type="SUPFAM" id="SSF52540">
    <property type="entry name" value="P-loop containing nucleoside triphosphate hydrolases"/>
    <property type="match status" value="2"/>
</dbReference>
<proteinExistence type="inferred from homology"/>
<dbReference type="GO" id="GO:0008094">
    <property type="term" value="F:ATP-dependent activity, acting on DNA"/>
    <property type="evidence" value="ECO:0007669"/>
    <property type="project" value="TreeGrafter"/>
</dbReference>
<feature type="compositionally biased region" description="Low complexity" evidence="10">
    <location>
        <begin position="107"/>
        <end position="117"/>
    </location>
</feature>
<evidence type="ECO:0000256" key="6">
    <source>
        <dbReference type="ARBA" id="ARBA00022806"/>
    </source>
</evidence>
<dbReference type="Pfam" id="PF00271">
    <property type="entry name" value="Helicase_C"/>
    <property type="match status" value="1"/>
</dbReference>
<sequence>MSSTPHTSDAPDTGRPLLFAPPDANGVEGCTGLPMATPASTVTQPQPQDSAMEDSQSPVDQQLNATAETLEPGIKPEGDFESDTESATSDNDDSDYVDDEVSDSDSNDLLSPSNDSLSKQRDEVSLNIEAHLKELEVEKGKLVFLSQFTCLLEHQEERLEFLESEIYKEKEEQAALNTPTIEKPKRRRPIKNVREYFARKHGDEDKRAAKNANKKRKGSAKGGVRKKRKTTAKNNTIDEKGSAQKMDRIFDSTNDIEGAIAENSAPVMPGVHATTKKELLDHFKSSIPEGSDVRRVKTQARDLEEAWKMFGPRTITAAGDRCFMKGMNFGLLDYQLMALGWMMSREFGRTLLHGGILADAPGLGKAVTSLATIIGNPPDDDPDNTFCNATIIVVPNKDIVDQWYQEVRKHCQPPFSKWVMKYSRSRDTPLEQVEDQLIVITTYHTITQELPKKAIKNNGTRVKLACCMLKGKYHWALTGTPLSNNLEEMFPYLQFTGCKFTRNIRDFKNKYIGEENNDNLETLISMIMLRRTNQDTFLGHKVLPLPKAHAHDIKVSLSVKETAIYDVIHWYYERIIGTMKRKLKNGGDSNLTQKIEKVKLARQLRLRQVTSHPFTIEKIIQEKLRGDGIVGIQREHNKAKGILPIVESLKDGDKGSHGLARFNLGMEHLEALEDEAFGGNLDMDDLLKLALNEVKIRGIACGLCKKAKPPVKPVRSANCEHLFCESCLIKALSHDKGGRLKTDVECPKDKCDAKLEFGERVDTLVDVQDRVKDDRHFTEPGRDINNARPLRKPCENGFFIASSLESSSITPSLKITTAMAVFFTQFIMTGKVMGRMLEKFGAKFAYYYSSGFSDAQRSKSINSFKTHADCKVLIAGLGCGAQSLNLTIANRVLSIEPWWNRTRELQAFGRVHRMGQEKECTFVHIMTQKFIDSRIDELQLQKQEIIDRALQDDGHVPTTLSDLQLHQLIDPDSNPETFAQEIEQALEEADELEQGGEDQASHRNGATPWMIRGISKESFNFRGNSCGI</sequence>
<dbReference type="PANTHER" id="PTHR45626:SF17">
    <property type="entry name" value="HELICASE-LIKE TRANSCRIPTION FACTOR"/>
    <property type="match status" value="1"/>
</dbReference>
<feature type="compositionally biased region" description="Basic and acidic residues" evidence="10">
    <location>
        <begin position="199"/>
        <end position="208"/>
    </location>
</feature>
<dbReference type="InterPro" id="IPR001841">
    <property type="entry name" value="Znf_RING"/>
</dbReference>
<feature type="domain" description="Helicase ATP-binding" evidence="12">
    <location>
        <begin position="346"/>
        <end position="499"/>
    </location>
</feature>